<protein>
    <submittedName>
        <fullName evidence="2">Uncharacterized protein</fullName>
    </submittedName>
</protein>
<feature type="transmembrane region" description="Helical" evidence="1">
    <location>
        <begin position="36"/>
        <end position="55"/>
    </location>
</feature>
<dbReference type="Proteomes" id="UP000006250">
    <property type="component" value="Unassembled WGS sequence"/>
</dbReference>
<name>E1JS61_SOLFR</name>
<dbReference type="EMBL" id="AECZ01000002">
    <property type="protein sequence ID" value="EFL52830.1"/>
    <property type="molecule type" value="Genomic_DNA"/>
</dbReference>
<evidence type="ECO:0000256" key="1">
    <source>
        <dbReference type="SAM" id="Phobius"/>
    </source>
</evidence>
<evidence type="ECO:0000313" key="2">
    <source>
        <dbReference type="EMBL" id="EFL52830.1"/>
    </source>
</evidence>
<keyword evidence="1" id="KW-0472">Membrane</keyword>
<sequence>MLGTEKKVRALYGDVMGSQADSPAVEARETATSARAGLVIALLAVILACGVYVALDAKLSSVAGVTTQMAALDAKVAALDAKVASFDKLPAQIHKQMQADRLAAFAAAAQGLAASLDTDAQKAAMAKIAEAAKALQVEVAK</sequence>
<keyword evidence="1" id="KW-0812">Transmembrane</keyword>
<comment type="caution">
    <text evidence="2">The sequence shown here is derived from an EMBL/GenBank/DDBJ whole genome shotgun (WGS) entry which is preliminary data.</text>
</comment>
<dbReference type="eggNOG" id="ENOG50317WR">
    <property type="taxonomic scope" value="Bacteria"/>
</dbReference>
<dbReference type="RefSeq" id="WP_005990708.1">
    <property type="nucleotide sequence ID" value="NZ_AECZ01000002.1"/>
</dbReference>
<organism evidence="2 3">
    <name type="scientific">Solidesulfovibrio fructosivorans JJ]</name>
    <dbReference type="NCBI Taxonomy" id="596151"/>
    <lineage>
        <taxon>Bacteria</taxon>
        <taxon>Pseudomonadati</taxon>
        <taxon>Thermodesulfobacteriota</taxon>
        <taxon>Desulfovibrionia</taxon>
        <taxon>Desulfovibrionales</taxon>
        <taxon>Desulfovibrionaceae</taxon>
        <taxon>Solidesulfovibrio</taxon>
    </lineage>
</organism>
<evidence type="ECO:0000313" key="3">
    <source>
        <dbReference type="Proteomes" id="UP000006250"/>
    </source>
</evidence>
<dbReference type="OrthoDB" id="5458745at2"/>
<reference evidence="2 3" key="1">
    <citation type="submission" date="2010-08" db="EMBL/GenBank/DDBJ databases">
        <title>The draft genome of Desulfovibrio fructosovorans JJ.</title>
        <authorList>
            <consortium name="US DOE Joint Genome Institute (JGI-PGF)"/>
            <person name="Lucas S."/>
            <person name="Copeland A."/>
            <person name="Lapidus A."/>
            <person name="Cheng J.-F."/>
            <person name="Bruce D."/>
            <person name="Goodwin L."/>
            <person name="Pitluck S."/>
            <person name="Land M.L."/>
            <person name="Hauser L."/>
            <person name="Chang Y.-J."/>
            <person name="Jeffries C."/>
            <person name="Wall J.D."/>
            <person name="Stahl D.A."/>
            <person name="Arkin A.P."/>
            <person name="Dehal P."/>
            <person name="Stolyar S.M."/>
            <person name="Hazen T.C."/>
            <person name="Woyke T.J."/>
        </authorList>
    </citation>
    <scope>NUCLEOTIDE SEQUENCE [LARGE SCALE GENOMIC DNA]</scope>
    <source>
        <strain evidence="2 3">JJ</strain>
    </source>
</reference>
<dbReference type="AlphaFoldDB" id="E1JS61"/>
<gene>
    <name evidence="2" type="ORF">DesfrDRAFT_0460</name>
</gene>
<keyword evidence="1" id="KW-1133">Transmembrane helix</keyword>
<proteinExistence type="predicted"/>
<accession>E1JS61</accession>
<keyword evidence="3" id="KW-1185">Reference proteome</keyword>
<dbReference type="STRING" id="596151.DesfrDRAFT_0460"/>